<dbReference type="eggNOG" id="ENOG502SC8H">
    <property type="taxonomic scope" value="Eukaryota"/>
</dbReference>
<reference evidence="1" key="1">
    <citation type="journal article" date="2008" name="Nature">
        <title>The amphioxus genome and the evolution of the chordate karyotype.</title>
        <authorList>
            <consortium name="US DOE Joint Genome Institute (JGI-PGF)"/>
            <person name="Putnam N.H."/>
            <person name="Butts T."/>
            <person name="Ferrier D.E.K."/>
            <person name="Furlong R.F."/>
            <person name="Hellsten U."/>
            <person name="Kawashima T."/>
            <person name="Robinson-Rechavi M."/>
            <person name="Shoguchi E."/>
            <person name="Terry A."/>
            <person name="Yu J.-K."/>
            <person name="Benito-Gutierrez E.L."/>
            <person name="Dubchak I."/>
            <person name="Garcia-Fernandez J."/>
            <person name="Gibson-Brown J.J."/>
            <person name="Grigoriev I.V."/>
            <person name="Horton A.C."/>
            <person name="de Jong P.J."/>
            <person name="Jurka J."/>
            <person name="Kapitonov V.V."/>
            <person name="Kohara Y."/>
            <person name="Kuroki Y."/>
            <person name="Lindquist E."/>
            <person name="Lucas S."/>
            <person name="Osoegawa K."/>
            <person name="Pennacchio L.A."/>
            <person name="Salamov A.A."/>
            <person name="Satou Y."/>
            <person name="Sauka-Spengler T."/>
            <person name="Schmutz J."/>
            <person name="Shin-I T."/>
            <person name="Toyoda A."/>
            <person name="Bronner-Fraser M."/>
            <person name="Fujiyama A."/>
            <person name="Holland L.Z."/>
            <person name="Holland P.W.H."/>
            <person name="Satoh N."/>
            <person name="Rokhsar D.S."/>
        </authorList>
    </citation>
    <scope>NUCLEOTIDE SEQUENCE [LARGE SCALE GENOMIC DNA]</scope>
    <source>
        <strain evidence="1">S238N-H82</strain>
        <tissue evidence="1">Testes</tissue>
    </source>
</reference>
<dbReference type="PANTHER" id="PTHR34487">
    <property type="entry name" value="ACYL-ACP THIOESTERASE"/>
    <property type="match status" value="1"/>
</dbReference>
<dbReference type="InterPro" id="IPR029069">
    <property type="entry name" value="HotDog_dom_sf"/>
</dbReference>
<protein>
    <submittedName>
        <fullName evidence="1">Uncharacterized protein</fullName>
    </submittedName>
</protein>
<dbReference type="Gene3D" id="3.10.129.10">
    <property type="entry name" value="Hotdog Thioesterase"/>
    <property type="match status" value="2"/>
</dbReference>
<organism>
    <name type="scientific">Branchiostoma floridae</name>
    <name type="common">Florida lancelet</name>
    <name type="synonym">Amphioxus</name>
    <dbReference type="NCBI Taxonomy" id="7739"/>
    <lineage>
        <taxon>Eukaryota</taxon>
        <taxon>Metazoa</taxon>
        <taxon>Chordata</taxon>
        <taxon>Cephalochordata</taxon>
        <taxon>Leptocardii</taxon>
        <taxon>Amphioxiformes</taxon>
        <taxon>Branchiostomatidae</taxon>
        <taxon>Branchiostoma</taxon>
    </lineage>
</organism>
<proteinExistence type="predicted"/>
<dbReference type="InParanoid" id="C3YSD2"/>
<accession>C3YSD2</accession>
<dbReference type="SUPFAM" id="SSF54637">
    <property type="entry name" value="Thioesterase/thiol ester dehydrase-isomerase"/>
    <property type="match status" value="2"/>
</dbReference>
<dbReference type="PANTHER" id="PTHR34487:SF1">
    <property type="entry name" value="ACYL-ACP THIOESTERASE"/>
    <property type="match status" value="1"/>
</dbReference>
<sequence length="268" mass="30224">MKTRLSEDGTKLVATFELSPFHFDRTGVLTPWILSHMINIPGAERSEFFRIPGYSETATSFLRYQEFHLQPAYYTDVGTNSTVEVVAEIGHVGKSSYVFKGNVRLGTDSKDSICVFNTQLVHVDMSSRQPIALPQHLRRKRKGPRPTFDLSPVSPNTPMYSHKFSIVESDIDENGHTNQSVFIRLCSDTAALGTKTGCYPSLSGDVLKYRVKKIAMLYQEESLVGDMLEVKSWEISSKPVSLGFQVKRGADDIVRCLFELYEEKRAKL</sequence>
<evidence type="ECO:0000313" key="1">
    <source>
        <dbReference type="EMBL" id="EEN57037.1"/>
    </source>
</evidence>
<gene>
    <name evidence="1" type="ORF">BRAFLDRAFT_96939</name>
</gene>
<name>C3YSD2_BRAFL</name>
<dbReference type="AlphaFoldDB" id="C3YSD2"/>
<dbReference type="EMBL" id="GG666548">
    <property type="protein sequence ID" value="EEN57037.1"/>
    <property type="molecule type" value="Genomic_DNA"/>
</dbReference>